<dbReference type="STRING" id="114155.A0A4Q9PNT9"/>
<protein>
    <recommendedName>
        <fullName evidence="4">F-box domain-containing protein</fullName>
    </recommendedName>
</protein>
<evidence type="ECO:0008006" key="4">
    <source>
        <dbReference type="Google" id="ProtNLM"/>
    </source>
</evidence>
<organism evidence="2 3">
    <name type="scientific">Dichomitus squalens</name>
    <dbReference type="NCBI Taxonomy" id="114155"/>
    <lineage>
        <taxon>Eukaryota</taxon>
        <taxon>Fungi</taxon>
        <taxon>Dikarya</taxon>
        <taxon>Basidiomycota</taxon>
        <taxon>Agaricomycotina</taxon>
        <taxon>Agaricomycetes</taxon>
        <taxon>Polyporales</taxon>
        <taxon>Polyporaceae</taxon>
        <taxon>Dichomitus</taxon>
    </lineage>
</organism>
<evidence type="ECO:0000313" key="3">
    <source>
        <dbReference type="Proteomes" id="UP000292082"/>
    </source>
</evidence>
<accession>A0A4Q9PNT9</accession>
<gene>
    <name evidence="2" type="ORF">BD310DRAFT_960538</name>
</gene>
<reference evidence="2 3" key="1">
    <citation type="submission" date="2019-01" db="EMBL/GenBank/DDBJ databases">
        <title>Draft genome sequences of three monokaryotic isolates of the white-rot basidiomycete fungus Dichomitus squalens.</title>
        <authorList>
            <consortium name="DOE Joint Genome Institute"/>
            <person name="Lopez S.C."/>
            <person name="Andreopoulos B."/>
            <person name="Pangilinan J."/>
            <person name="Lipzen A."/>
            <person name="Riley R."/>
            <person name="Ahrendt S."/>
            <person name="Ng V."/>
            <person name="Barry K."/>
            <person name="Daum C."/>
            <person name="Grigoriev I.V."/>
            <person name="Hilden K.S."/>
            <person name="Makela M.R."/>
            <person name="de Vries R.P."/>
        </authorList>
    </citation>
    <scope>NUCLEOTIDE SEQUENCE [LARGE SCALE GENOMIC DNA]</scope>
    <source>
        <strain evidence="2 3">CBS 464.89</strain>
    </source>
</reference>
<evidence type="ECO:0000256" key="1">
    <source>
        <dbReference type="SAM" id="MobiDB-lite"/>
    </source>
</evidence>
<dbReference type="EMBL" id="ML145160">
    <property type="protein sequence ID" value="TBU55950.1"/>
    <property type="molecule type" value="Genomic_DNA"/>
</dbReference>
<dbReference type="AlphaFoldDB" id="A0A4Q9PNT9"/>
<name>A0A4Q9PNT9_9APHY</name>
<proteinExistence type="predicted"/>
<evidence type="ECO:0000313" key="2">
    <source>
        <dbReference type="EMBL" id="TBU55950.1"/>
    </source>
</evidence>
<dbReference type="Proteomes" id="UP000292082">
    <property type="component" value="Unassembled WGS sequence"/>
</dbReference>
<feature type="region of interest" description="Disordered" evidence="1">
    <location>
        <begin position="1"/>
        <end position="28"/>
    </location>
</feature>
<keyword evidence="3" id="KW-1185">Reference proteome</keyword>
<sequence length="402" mass="44615">MALRKRRKVVNALSPPSSVRPSCGSDESSVRSLSLASTRLTSTSHPSCLPADILLLIVEAIGKNEDPQNELRACALTCRLLRSRSQARLFSSPILSDEHQYSTFSRALDGSSALSAYVQSLRLYVGTTHPDMPIPPHLVVGLKNLKAATFVGDGTVLGTPVPERTISFVKLFGVLSSTLSRLELVLFKFADFAELVRLIWSFPDITSLSLVGCSWGKSHEQNTQRDCLPEIQHYPRRAQCLTSLTLRLSSRLNLSLPAWGDSVRDLEIQGADLSDDFKGISTFPRLERLCLTLCASQLSAVLFALRNVRSPTFKRLVIKHHLKGQSRNSALIHVKALRLDTILDPSAFPELKAVDWTVITSDIVDEAKVQGWVEDIGRQMPHVRDRGLLTCKIEQKNMFFDT</sequence>